<reference evidence="2" key="1">
    <citation type="submission" date="2025-08" db="UniProtKB">
        <authorList>
            <consortium name="RefSeq"/>
        </authorList>
    </citation>
    <scope>IDENTIFICATION</scope>
</reference>
<dbReference type="RefSeq" id="XP_073914543.1">
    <property type="nucleotide sequence ID" value="XM_074058442.1"/>
</dbReference>
<protein>
    <submittedName>
        <fullName evidence="2">Zinc finger protein 416-like</fullName>
    </submittedName>
</protein>
<organism evidence="1 2">
    <name type="scientific">Castor canadensis</name>
    <name type="common">American beaver</name>
    <dbReference type="NCBI Taxonomy" id="51338"/>
    <lineage>
        <taxon>Eukaryota</taxon>
        <taxon>Metazoa</taxon>
        <taxon>Chordata</taxon>
        <taxon>Craniata</taxon>
        <taxon>Vertebrata</taxon>
        <taxon>Euteleostomi</taxon>
        <taxon>Mammalia</taxon>
        <taxon>Eutheria</taxon>
        <taxon>Euarchontoglires</taxon>
        <taxon>Glires</taxon>
        <taxon>Rodentia</taxon>
        <taxon>Castorimorpha</taxon>
        <taxon>Castoridae</taxon>
        <taxon>Castor</taxon>
    </lineage>
</organism>
<gene>
    <name evidence="2" type="primary">LOC141418131</name>
</gene>
<accession>A0AC58LBL9</accession>
<evidence type="ECO:0000313" key="2">
    <source>
        <dbReference type="RefSeq" id="XP_073914543.1"/>
    </source>
</evidence>
<keyword evidence="1" id="KW-1185">Reference proteome</keyword>
<evidence type="ECO:0000313" key="1">
    <source>
        <dbReference type="Proteomes" id="UP001732720"/>
    </source>
</evidence>
<dbReference type="Proteomes" id="UP001732720">
    <property type="component" value="Chromosome 16"/>
</dbReference>
<sequence>MHTVHLEEMSHFMISKADPSTQKTHPCYICALVLKDILHMAAALVQKLYMYGACASLAQKDHTEENPLKCIMDRTSFEKHCEFFVSGKWFNCNDLWKDFPTLFDLVKPQVISNGERPNRAQLEDMFHHGKSCSRLVKSSKAISYKNVAFCNPRIHNGKKLYENRKHEKNFHDGYSLG</sequence>
<name>A0AC58LBL9_CASCN</name>
<proteinExistence type="predicted"/>